<keyword evidence="5" id="KW-0175">Coiled coil</keyword>
<proteinExistence type="predicted"/>
<sequence>MGALFALVLVGLALAQGHAATIRGMNPDLASHYTGAGGTFACITGGKKIPFERVNDDYCDCADGSDEPGTSACHNGVFYCRNLGHEPRLLASPFVDDGICDCCDGADEAKGKCGNRCLEAGAVHREALKAKIAQYEQALFTKAGYITKAANFKQELQLKAGTIAEDIAKQTEVVAKAKAELDVLEKAESDRIAAEEAKRAADAQAAEAALQAQADAAEAAKAAAEKAAADAAANPELATGADAHQERKLGEEAKPEHEETPEERGRRIASQWTHDPEAAGVPASNVEGEEGEDGEHHHGDYAQDQHHDGEEWHDDDHLDDPLSTDTTGTPLGEARNRAHQAQHDLDRLKKDEENIALFLRGNLNFGPDDMFLAFHDSCFTSHQTRWTYEACFFHKATQREGHQAPVTVGRWYGFSEDYKVAHFTGGDECWNVGPRSFSVQMSCGMENRMSDGEEPATCRYQAKLTTPALCTEAELDGLKEELHKLEEFEKEVREKIAKDEL</sequence>
<dbReference type="Pfam" id="PF12999">
    <property type="entry name" value="PRKCSH-like"/>
    <property type="match status" value="1"/>
</dbReference>
<evidence type="ECO:0000313" key="9">
    <source>
        <dbReference type="EMBL" id="KAG2501356.1"/>
    </source>
</evidence>
<dbReference type="InterPro" id="IPR009011">
    <property type="entry name" value="Man6P_isomerase_rcpt-bd_dom_sf"/>
</dbReference>
<keyword evidence="4" id="KW-1015">Disulfide bond</keyword>
<keyword evidence="2 7" id="KW-0732">Signal</keyword>
<feature type="chain" id="PRO_5032377780" description="Glucosidase 2 subunit beta" evidence="7">
    <location>
        <begin position="20"/>
        <end position="501"/>
    </location>
</feature>
<dbReference type="InterPro" id="IPR036607">
    <property type="entry name" value="PRKCSH"/>
</dbReference>
<dbReference type="Pfam" id="PF13015">
    <property type="entry name" value="PRKCSH_1"/>
    <property type="match status" value="1"/>
</dbReference>
<keyword evidence="10" id="KW-1185">Reference proteome</keyword>
<keyword evidence="3" id="KW-0256">Endoplasmic reticulum</keyword>
<dbReference type="GO" id="GO:0017177">
    <property type="term" value="C:glucosidase II complex"/>
    <property type="evidence" value="ECO:0007669"/>
    <property type="project" value="TreeGrafter"/>
</dbReference>
<dbReference type="InterPro" id="IPR028146">
    <property type="entry name" value="PRKCSH_N"/>
</dbReference>
<dbReference type="AlphaFoldDB" id="A0A836C5M1"/>
<dbReference type="OrthoDB" id="28322at2759"/>
<evidence type="ECO:0000313" key="10">
    <source>
        <dbReference type="Proteomes" id="UP000612055"/>
    </source>
</evidence>
<dbReference type="EMBL" id="JAEHOE010000002">
    <property type="protein sequence ID" value="KAG2501356.1"/>
    <property type="molecule type" value="Genomic_DNA"/>
</dbReference>
<evidence type="ECO:0000256" key="4">
    <source>
        <dbReference type="ARBA" id="ARBA00023157"/>
    </source>
</evidence>
<feature type="coiled-coil region" evidence="5">
    <location>
        <begin position="468"/>
        <end position="498"/>
    </location>
</feature>
<gene>
    <name evidence="9" type="ORF">HYH03_001146</name>
</gene>
<evidence type="ECO:0000259" key="8">
    <source>
        <dbReference type="PROSITE" id="PS51914"/>
    </source>
</evidence>
<evidence type="ECO:0000256" key="5">
    <source>
        <dbReference type="SAM" id="Coils"/>
    </source>
</evidence>
<dbReference type="PANTHER" id="PTHR12630">
    <property type="entry name" value="N-LINKED OLIGOSACCHARIDE PROCESSING"/>
    <property type="match status" value="1"/>
</dbReference>
<evidence type="ECO:0000256" key="1">
    <source>
        <dbReference type="ARBA" id="ARBA00022387"/>
    </source>
</evidence>
<dbReference type="GO" id="GO:0006491">
    <property type="term" value="P:N-glycan processing"/>
    <property type="evidence" value="ECO:0007669"/>
    <property type="project" value="TreeGrafter"/>
</dbReference>
<accession>A0A836C5M1</accession>
<dbReference type="Proteomes" id="UP000612055">
    <property type="component" value="Unassembled WGS sequence"/>
</dbReference>
<dbReference type="InterPro" id="IPR039794">
    <property type="entry name" value="Gtb1-like"/>
</dbReference>
<dbReference type="InterPro" id="IPR044865">
    <property type="entry name" value="MRH_dom"/>
</dbReference>
<evidence type="ECO:0000256" key="3">
    <source>
        <dbReference type="ARBA" id="ARBA00022824"/>
    </source>
</evidence>
<feature type="compositionally biased region" description="Basic and acidic residues" evidence="6">
    <location>
        <begin position="243"/>
        <end position="266"/>
    </location>
</feature>
<evidence type="ECO:0000256" key="6">
    <source>
        <dbReference type="SAM" id="MobiDB-lite"/>
    </source>
</evidence>
<dbReference type="Gene3D" id="2.70.130.10">
    <property type="entry name" value="Mannose-6-phosphate receptor binding domain"/>
    <property type="match status" value="1"/>
</dbReference>
<feature type="coiled-coil region" evidence="5">
    <location>
        <begin position="167"/>
        <end position="234"/>
    </location>
</feature>
<feature type="region of interest" description="Disordered" evidence="6">
    <location>
        <begin position="238"/>
        <end position="341"/>
    </location>
</feature>
<feature type="compositionally biased region" description="Basic and acidic residues" evidence="6">
    <location>
        <begin position="294"/>
        <end position="320"/>
    </location>
</feature>
<feature type="domain" description="MRH" evidence="8">
    <location>
        <begin position="376"/>
        <end position="472"/>
    </location>
</feature>
<organism evidence="9 10">
    <name type="scientific">Edaphochlamys debaryana</name>
    <dbReference type="NCBI Taxonomy" id="47281"/>
    <lineage>
        <taxon>Eukaryota</taxon>
        <taxon>Viridiplantae</taxon>
        <taxon>Chlorophyta</taxon>
        <taxon>core chlorophytes</taxon>
        <taxon>Chlorophyceae</taxon>
        <taxon>CS clade</taxon>
        <taxon>Chlamydomonadales</taxon>
        <taxon>Chlamydomonadales incertae sedis</taxon>
        <taxon>Edaphochlamys</taxon>
    </lineage>
</organism>
<reference evidence="9" key="1">
    <citation type="journal article" date="2020" name="bioRxiv">
        <title>Comparative genomics of Chlamydomonas.</title>
        <authorList>
            <person name="Craig R.J."/>
            <person name="Hasan A.R."/>
            <person name="Ness R.W."/>
            <person name="Keightley P.D."/>
        </authorList>
    </citation>
    <scope>NUCLEOTIDE SEQUENCE</scope>
    <source>
        <strain evidence="9">CCAP 11/70</strain>
    </source>
</reference>
<evidence type="ECO:0000256" key="2">
    <source>
        <dbReference type="ARBA" id="ARBA00022729"/>
    </source>
</evidence>
<evidence type="ECO:0000256" key="7">
    <source>
        <dbReference type="SAM" id="SignalP"/>
    </source>
</evidence>
<protein>
    <recommendedName>
        <fullName evidence="1">Glucosidase 2 subunit beta</fullName>
    </recommendedName>
</protein>
<name>A0A836C5M1_9CHLO</name>
<dbReference type="SUPFAM" id="SSF50911">
    <property type="entry name" value="Mannose 6-phosphate receptor domain"/>
    <property type="match status" value="1"/>
</dbReference>
<comment type="caution">
    <text evidence="9">The sequence shown here is derived from an EMBL/GenBank/DDBJ whole genome shotgun (WGS) entry which is preliminary data.</text>
</comment>
<dbReference type="PANTHER" id="PTHR12630:SF1">
    <property type="entry name" value="GLUCOSIDASE 2 SUBUNIT BETA"/>
    <property type="match status" value="1"/>
</dbReference>
<dbReference type="PROSITE" id="PS51914">
    <property type="entry name" value="MRH"/>
    <property type="match status" value="1"/>
</dbReference>
<feature type="signal peptide" evidence="7">
    <location>
        <begin position="1"/>
        <end position="19"/>
    </location>
</feature>